<comment type="caution">
    <text evidence="1">The sequence shown here is derived from an EMBL/GenBank/DDBJ whole genome shotgun (WGS) entry which is preliminary data.</text>
</comment>
<organism evidence="1 2">
    <name type="scientific">Spirosoma oryzae</name>
    <dbReference type="NCBI Taxonomy" id="1469603"/>
    <lineage>
        <taxon>Bacteria</taxon>
        <taxon>Pseudomonadati</taxon>
        <taxon>Bacteroidota</taxon>
        <taxon>Cytophagia</taxon>
        <taxon>Cytophagales</taxon>
        <taxon>Cytophagaceae</taxon>
        <taxon>Spirosoma</taxon>
    </lineage>
</organism>
<dbReference type="SUPFAM" id="SSF160424">
    <property type="entry name" value="BH3703-like"/>
    <property type="match status" value="1"/>
</dbReference>
<dbReference type="AlphaFoldDB" id="A0A2T0SMK2"/>
<dbReference type="RefSeq" id="WP_106139256.1">
    <property type="nucleotide sequence ID" value="NZ_PVTE01000016.1"/>
</dbReference>
<proteinExistence type="predicted"/>
<sequence length="135" mass="15370">MTPDDIYNILTDAISTNITDDWTIARVNVQMLDNGQDIEFDGFYLTPSGDAEVLITEFPADVTDAVQTLYRMRLEDGLPQANRLQIDLTPQGKFTTDFSWDQEMQDEDEHFSRGGTAADWLAIREERYGKPEAND</sequence>
<keyword evidence="2" id="KW-1185">Reference proteome</keyword>
<dbReference type="EMBL" id="PVTE01000016">
    <property type="protein sequence ID" value="PRY34642.1"/>
    <property type="molecule type" value="Genomic_DNA"/>
</dbReference>
<evidence type="ECO:0008006" key="3">
    <source>
        <dbReference type="Google" id="ProtNLM"/>
    </source>
</evidence>
<dbReference type="OrthoDB" id="1373797at2"/>
<gene>
    <name evidence="1" type="ORF">CLV58_11635</name>
</gene>
<dbReference type="Proteomes" id="UP000238375">
    <property type="component" value="Unassembled WGS sequence"/>
</dbReference>
<name>A0A2T0SMK2_9BACT</name>
<evidence type="ECO:0000313" key="2">
    <source>
        <dbReference type="Proteomes" id="UP000238375"/>
    </source>
</evidence>
<evidence type="ECO:0000313" key="1">
    <source>
        <dbReference type="EMBL" id="PRY34642.1"/>
    </source>
</evidence>
<reference evidence="1 2" key="1">
    <citation type="submission" date="2018-03" db="EMBL/GenBank/DDBJ databases">
        <title>Genomic Encyclopedia of Archaeal and Bacterial Type Strains, Phase II (KMG-II): from individual species to whole genera.</title>
        <authorList>
            <person name="Goeker M."/>
        </authorList>
    </citation>
    <scope>NUCLEOTIDE SEQUENCE [LARGE SCALE GENOMIC DNA]</scope>
    <source>
        <strain evidence="1 2">DSM 28354</strain>
    </source>
</reference>
<accession>A0A2T0SMK2</accession>
<protein>
    <recommendedName>
        <fullName evidence="3">DUF600 family protein</fullName>
    </recommendedName>
</protein>
<dbReference type="InterPro" id="IPR036170">
    <property type="entry name" value="YezG-like_sf"/>
</dbReference>